<reference evidence="1" key="1">
    <citation type="submission" date="2020-07" db="EMBL/GenBank/DDBJ databases">
        <title>Multiple infection by bipartite mycoviruses and a dsRNA virus related to the family Totiviridae in the ascomycetous fungus Caloscypha fulgens.</title>
        <authorList>
            <person name="Sahin E."/>
            <person name="Akata I."/>
            <person name="Keskin E."/>
        </authorList>
    </citation>
    <scope>NUCLEOTIDE SEQUENCE</scope>
    <source>
        <strain evidence="1">ANK VIR-80</strain>
    </source>
</reference>
<proteinExistence type="predicted"/>
<organism evidence="1">
    <name type="scientific">Caloscypha fulgens partitivirus 3</name>
    <dbReference type="NCBI Taxonomy" id="2778761"/>
    <lineage>
        <taxon>Viruses</taxon>
        <taxon>Riboviria</taxon>
        <taxon>Orthornavirae</taxon>
        <taxon>Pisuviricota</taxon>
        <taxon>Duplopiviricetes</taxon>
        <taxon>Durnavirales</taxon>
        <taxon>Partitiviridae</taxon>
    </lineage>
</organism>
<accession>A0A7L8Y974</accession>
<evidence type="ECO:0000313" key="1">
    <source>
        <dbReference type="EMBL" id="QOI17255.1"/>
    </source>
</evidence>
<dbReference type="EMBL" id="MT764198">
    <property type="protein sequence ID" value="QOI17255.1"/>
    <property type="molecule type" value="Genomic_RNA"/>
</dbReference>
<dbReference type="InterPro" id="IPR058242">
    <property type="entry name" value="Capsid_partitivirus"/>
</dbReference>
<protein>
    <submittedName>
        <fullName evidence="1">Capsid protein</fullName>
    </submittedName>
</protein>
<name>A0A7L8Y974_9VIRU</name>
<sequence length="672" mass="74466">MSHALSARLNELKAKSVELTVKDVKLPESSADPLALFESNSAAKSDSANQWIIDVFPSQIPIFMYIMMLASTASSLADHKDHAKSSAATIALYYMTIYQAFFLINDLYVRPSPSAHALTWSESSWKHAFAQFLLTLPVPQSMETIFAQLYASTTDRTANVFFIPTAAGFNHAHFYGRFIPLNFFTHIHDCIATMPGNSSRIAIMNDLLPRIMYKIKSSTPSNTFDSIIADILGVTLNAGTTPGTDATYASSKLYQVFTKVFNPVLFRDFHRRSSLASLDLTTPVFKSDNGHVNPYDAIFAATPQNLKELKVVLQAVSSIITSTVPCRQTLSSLIASGSGTKILAHGYSDFALPTWSSNVQTGHDAFSKLTTLKAKTLDEYATSISFLTPPATRPTAATTINDVSLDKVGTHVDDRFWPWSLIKQLKPVNPYPRLTTTATDFVTYDLDRSPTPHVLVLDTSGLRTVDAHLATLTGKIIESFELDGSTIELPRSDKSLGMQNCLFADSAIPFKYVIRSTRFYPRDPGSLPLPLARASPNSRPRLPASSLLHDRTKISLPRIAYDIQEATAPTGLPGLSMLDNADWIRYVQSFLGFRTVSNDNATAQDDVPHMEYGRIYLFSPYTYTSYEDNENDTLVPDLNESRHYFLSNLRTIFGTDTNLIELKHPFEALPVL</sequence>
<dbReference type="Pfam" id="PF25666">
    <property type="entry name" value="Partiti_capsid"/>
    <property type="match status" value="1"/>
</dbReference>